<dbReference type="InterPro" id="IPR036412">
    <property type="entry name" value="HAD-like_sf"/>
</dbReference>
<accession>A0AAW1SAQ9</accession>
<comment type="caution">
    <text evidence="1">The sequence shown here is derived from an EMBL/GenBank/DDBJ whole genome shotgun (WGS) entry which is preliminary data.</text>
</comment>
<dbReference type="Pfam" id="PF00702">
    <property type="entry name" value="Hydrolase"/>
    <property type="match status" value="1"/>
</dbReference>
<organism evidence="1 2">
    <name type="scientific">Apatococcus lobatus</name>
    <dbReference type="NCBI Taxonomy" id="904363"/>
    <lineage>
        <taxon>Eukaryota</taxon>
        <taxon>Viridiplantae</taxon>
        <taxon>Chlorophyta</taxon>
        <taxon>core chlorophytes</taxon>
        <taxon>Trebouxiophyceae</taxon>
        <taxon>Chlorellales</taxon>
        <taxon>Chlorellaceae</taxon>
        <taxon>Apatococcus</taxon>
    </lineage>
</organism>
<dbReference type="InterPro" id="IPR023214">
    <property type="entry name" value="HAD_sf"/>
</dbReference>
<evidence type="ECO:0000313" key="2">
    <source>
        <dbReference type="Proteomes" id="UP001438707"/>
    </source>
</evidence>
<sequence>MPAGRRPFKSVLIDLDDCCYRVPELPELVRENIQKYMEDKLGVLAEEIPAMCMEMYSSHGTTMAGLVAQGYNIDYDDWHADVHGTLPYNELLPKDPALRKMLQSIELPKHIFTNADTRHAAICLDRMGIADCFQAVICFESIMAAAEASGQVKGGKPIFCKPSKAAIHLALKQAGAVAETTLYLDDSTRNVSAAHDEGIYSVLIGRTGVADCRADAQLESILDLPQLLPELFSKPAAASSNGHTQDEAQHVLLPALA</sequence>
<keyword evidence="2" id="KW-1185">Reference proteome</keyword>
<dbReference type="SUPFAM" id="SSF56784">
    <property type="entry name" value="HAD-like"/>
    <property type="match status" value="1"/>
</dbReference>
<dbReference type="PANTHER" id="PTHR12725:SF117">
    <property type="entry name" value="HALOACID DEHALOGENASE-LIKE HYDROLASE"/>
    <property type="match status" value="1"/>
</dbReference>
<dbReference type="SFLD" id="SFLDS00003">
    <property type="entry name" value="Haloacid_Dehalogenase"/>
    <property type="match status" value="1"/>
</dbReference>
<gene>
    <name evidence="1" type="ORF">WJX74_000570</name>
</gene>
<dbReference type="Gene3D" id="3.40.50.1000">
    <property type="entry name" value="HAD superfamily/HAD-like"/>
    <property type="match status" value="1"/>
</dbReference>
<dbReference type="Proteomes" id="UP001438707">
    <property type="component" value="Unassembled WGS sequence"/>
</dbReference>
<dbReference type="PANTHER" id="PTHR12725">
    <property type="entry name" value="HALOACID DEHALOGENASE-LIKE HYDROLASE"/>
    <property type="match status" value="1"/>
</dbReference>
<proteinExistence type="predicted"/>
<reference evidence="1 2" key="1">
    <citation type="journal article" date="2024" name="Nat. Commun.">
        <title>Phylogenomics reveals the evolutionary origins of lichenization in chlorophyte algae.</title>
        <authorList>
            <person name="Puginier C."/>
            <person name="Libourel C."/>
            <person name="Otte J."/>
            <person name="Skaloud P."/>
            <person name="Haon M."/>
            <person name="Grisel S."/>
            <person name="Petersen M."/>
            <person name="Berrin J.G."/>
            <person name="Delaux P.M."/>
            <person name="Dal Grande F."/>
            <person name="Keller J."/>
        </authorList>
    </citation>
    <scope>NUCLEOTIDE SEQUENCE [LARGE SCALE GENOMIC DNA]</scope>
    <source>
        <strain evidence="1 2">SAG 2145</strain>
    </source>
</reference>
<dbReference type="EMBL" id="JALJOS010000002">
    <property type="protein sequence ID" value="KAK9842679.1"/>
    <property type="molecule type" value="Genomic_DNA"/>
</dbReference>
<name>A0AAW1SAQ9_9CHLO</name>
<dbReference type="NCBIfam" id="TIGR01993">
    <property type="entry name" value="Pyr-5-nucltdase"/>
    <property type="match status" value="1"/>
</dbReference>
<dbReference type="SFLD" id="SFLDG01129">
    <property type="entry name" value="C1.5:_HAD__Beta-PGM__Phosphata"/>
    <property type="match status" value="1"/>
</dbReference>
<dbReference type="SFLD" id="SFLDG01132">
    <property type="entry name" value="C1.5.3:_5'-Nucleotidase_Like"/>
    <property type="match status" value="1"/>
</dbReference>
<dbReference type="Gene3D" id="1.10.150.450">
    <property type="match status" value="1"/>
</dbReference>
<dbReference type="InterPro" id="IPR010237">
    <property type="entry name" value="Pyr-5-nucltdase"/>
</dbReference>
<evidence type="ECO:0000313" key="1">
    <source>
        <dbReference type="EMBL" id="KAK9842679.1"/>
    </source>
</evidence>
<protein>
    <submittedName>
        <fullName evidence="1">Uncharacterized protein</fullName>
    </submittedName>
</protein>
<dbReference type="AlphaFoldDB" id="A0AAW1SAQ9"/>